<evidence type="ECO:0000256" key="3">
    <source>
        <dbReference type="ARBA" id="ARBA00023125"/>
    </source>
</evidence>
<protein>
    <submittedName>
        <fullName evidence="6">LysR family transcriptional regulator</fullName>
    </submittedName>
</protein>
<dbReference type="CDD" id="cd05466">
    <property type="entry name" value="PBP2_LTTR_substrate"/>
    <property type="match status" value="1"/>
</dbReference>
<dbReference type="InterPro" id="IPR000847">
    <property type="entry name" value="LysR_HTH_N"/>
</dbReference>
<gene>
    <name evidence="6" type="ORF">EOE65_12680</name>
</gene>
<evidence type="ECO:0000256" key="4">
    <source>
        <dbReference type="ARBA" id="ARBA00023163"/>
    </source>
</evidence>
<dbReference type="GO" id="GO:0032993">
    <property type="term" value="C:protein-DNA complex"/>
    <property type="evidence" value="ECO:0007669"/>
    <property type="project" value="TreeGrafter"/>
</dbReference>
<dbReference type="Gene3D" id="1.10.10.10">
    <property type="entry name" value="Winged helix-like DNA-binding domain superfamily/Winged helix DNA-binding domain"/>
    <property type="match status" value="1"/>
</dbReference>
<dbReference type="PROSITE" id="PS50931">
    <property type="entry name" value="HTH_LYSR"/>
    <property type="match status" value="1"/>
</dbReference>
<dbReference type="Proteomes" id="UP000282818">
    <property type="component" value="Unassembled WGS sequence"/>
</dbReference>
<evidence type="ECO:0000313" key="6">
    <source>
        <dbReference type="EMBL" id="RVU29916.1"/>
    </source>
</evidence>
<dbReference type="InterPro" id="IPR005119">
    <property type="entry name" value="LysR_subst-bd"/>
</dbReference>
<organism evidence="6 7">
    <name type="scientific">Neptunomonas marina</name>
    <dbReference type="NCBI Taxonomy" id="1815562"/>
    <lineage>
        <taxon>Bacteria</taxon>
        <taxon>Pseudomonadati</taxon>
        <taxon>Pseudomonadota</taxon>
        <taxon>Gammaproteobacteria</taxon>
        <taxon>Oceanospirillales</taxon>
        <taxon>Oceanospirillaceae</taxon>
        <taxon>Neptunomonas</taxon>
    </lineage>
</organism>
<dbReference type="Gene3D" id="3.40.190.10">
    <property type="entry name" value="Periplasmic binding protein-like II"/>
    <property type="match status" value="2"/>
</dbReference>
<dbReference type="PANTHER" id="PTHR30346">
    <property type="entry name" value="TRANSCRIPTIONAL DUAL REGULATOR HCAR-RELATED"/>
    <property type="match status" value="1"/>
</dbReference>
<dbReference type="SUPFAM" id="SSF46785">
    <property type="entry name" value="Winged helix' DNA-binding domain"/>
    <property type="match status" value="1"/>
</dbReference>
<dbReference type="RefSeq" id="WP_127694701.1">
    <property type="nucleotide sequence ID" value="NZ_SACQ01000006.1"/>
</dbReference>
<dbReference type="PANTHER" id="PTHR30346:SF28">
    <property type="entry name" value="HTH-TYPE TRANSCRIPTIONAL REGULATOR CYNR"/>
    <property type="match status" value="1"/>
</dbReference>
<sequence>MEIRQIRYFLAVQETGSFTGAAEKLFVTQPALSAAIKSLEEELGAQLLRRGHKKVTLTPEGLRFRDRAFAIIAECNAAKSELSSESAQRMLRMGVLNTLNTKPINQLIYHFTTTYPDIELHLETGTKDILAHKLGQGKVDVLLTSLSGEEASETIMPIYQERFQLLLSRQHPLANRSSVRLADLHKLPFVLRKNCEVLNEGKRVFLAEQAQPHITCRTDDDAWTLMMVRNNLAAAIMAETVLQDGLVSIPIIDFGLVRNVGCLWRMHSDHETVRCFTQFAAQSLAQLDLQAS</sequence>
<dbReference type="SUPFAM" id="SSF53850">
    <property type="entry name" value="Periplasmic binding protein-like II"/>
    <property type="match status" value="1"/>
</dbReference>
<comment type="caution">
    <text evidence="6">The sequence shown here is derived from an EMBL/GenBank/DDBJ whole genome shotgun (WGS) entry which is preliminary data.</text>
</comment>
<keyword evidence="7" id="KW-1185">Reference proteome</keyword>
<dbReference type="Pfam" id="PF00126">
    <property type="entry name" value="HTH_1"/>
    <property type="match status" value="1"/>
</dbReference>
<accession>A0A437Q629</accession>
<keyword evidence="4" id="KW-0804">Transcription</keyword>
<dbReference type="Pfam" id="PF03466">
    <property type="entry name" value="LysR_substrate"/>
    <property type="match status" value="1"/>
</dbReference>
<dbReference type="AlphaFoldDB" id="A0A437Q629"/>
<reference evidence="6 7" key="1">
    <citation type="submission" date="2019-01" db="EMBL/GenBank/DDBJ databases">
        <authorList>
            <person name="Chen W.-M."/>
        </authorList>
    </citation>
    <scope>NUCLEOTIDE SEQUENCE [LARGE SCALE GENOMIC DNA]</scope>
    <source>
        <strain evidence="6 7">HPM-16</strain>
    </source>
</reference>
<name>A0A437Q629_9GAMM</name>
<evidence type="ECO:0000313" key="7">
    <source>
        <dbReference type="Proteomes" id="UP000282818"/>
    </source>
</evidence>
<dbReference type="PRINTS" id="PR00039">
    <property type="entry name" value="HTHLYSR"/>
</dbReference>
<dbReference type="EMBL" id="SACQ01000006">
    <property type="protein sequence ID" value="RVU29916.1"/>
    <property type="molecule type" value="Genomic_DNA"/>
</dbReference>
<evidence type="ECO:0000256" key="2">
    <source>
        <dbReference type="ARBA" id="ARBA00023015"/>
    </source>
</evidence>
<evidence type="ECO:0000259" key="5">
    <source>
        <dbReference type="PROSITE" id="PS50931"/>
    </source>
</evidence>
<dbReference type="InterPro" id="IPR036388">
    <property type="entry name" value="WH-like_DNA-bd_sf"/>
</dbReference>
<proteinExistence type="inferred from homology"/>
<keyword evidence="3" id="KW-0238">DNA-binding</keyword>
<keyword evidence="2" id="KW-0805">Transcription regulation</keyword>
<dbReference type="GO" id="GO:0003700">
    <property type="term" value="F:DNA-binding transcription factor activity"/>
    <property type="evidence" value="ECO:0007669"/>
    <property type="project" value="InterPro"/>
</dbReference>
<feature type="domain" description="HTH lysR-type" evidence="5">
    <location>
        <begin position="1"/>
        <end position="58"/>
    </location>
</feature>
<evidence type="ECO:0000256" key="1">
    <source>
        <dbReference type="ARBA" id="ARBA00009437"/>
    </source>
</evidence>
<dbReference type="FunFam" id="1.10.10.10:FF:000001">
    <property type="entry name" value="LysR family transcriptional regulator"/>
    <property type="match status" value="1"/>
</dbReference>
<dbReference type="GO" id="GO:0003677">
    <property type="term" value="F:DNA binding"/>
    <property type="evidence" value="ECO:0007669"/>
    <property type="project" value="UniProtKB-KW"/>
</dbReference>
<comment type="similarity">
    <text evidence="1">Belongs to the LysR transcriptional regulatory family.</text>
</comment>
<dbReference type="InterPro" id="IPR036390">
    <property type="entry name" value="WH_DNA-bd_sf"/>
</dbReference>